<proteinExistence type="inferred from homology"/>
<accession>R8BXT8</accession>
<evidence type="ECO:0000256" key="1">
    <source>
        <dbReference type="ARBA" id="ARBA00001050"/>
    </source>
</evidence>
<evidence type="ECO:0000313" key="8">
    <source>
        <dbReference type="Proteomes" id="UP000014074"/>
    </source>
</evidence>
<evidence type="ECO:0000256" key="5">
    <source>
        <dbReference type="PIRNR" id="PIRNR001362"/>
    </source>
</evidence>
<dbReference type="SUPFAM" id="SSF51621">
    <property type="entry name" value="Phosphoenolpyruvate/pyruvate domain"/>
    <property type="match status" value="1"/>
</dbReference>
<dbReference type="AlphaFoldDB" id="R8BXT8"/>
<dbReference type="Gene3D" id="3.20.20.60">
    <property type="entry name" value="Phosphoenolpyruvate-binding domains"/>
    <property type="match status" value="1"/>
</dbReference>
<dbReference type="PANTHER" id="PTHR21631">
    <property type="entry name" value="ISOCITRATE LYASE/MALATE SYNTHASE"/>
    <property type="match status" value="1"/>
</dbReference>
<gene>
    <name evidence="7" type="ORF">UCRPA7_284</name>
</gene>
<dbReference type="Pfam" id="PF00463">
    <property type="entry name" value="ICL"/>
    <property type="match status" value="1"/>
</dbReference>
<dbReference type="KEGG" id="tmn:UCRPA7_284"/>
<comment type="catalytic activity">
    <reaction evidence="1">
        <text>(2S,3R)-3-hydroxybutane-1,2,3-tricarboxylate = pyruvate + succinate</text>
        <dbReference type="Rhea" id="RHEA:16809"/>
        <dbReference type="ChEBI" id="CHEBI:15361"/>
        <dbReference type="ChEBI" id="CHEBI:30031"/>
        <dbReference type="ChEBI" id="CHEBI:57429"/>
        <dbReference type="EC" id="4.1.3.30"/>
    </reaction>
</comment>
<keyword evidence="6" id="KW-0479">Metal-binding</keyword>
<feature type="binding site" evidence="6">
    <location>
        <position position="140"/>
    </location>
    <ligand>
        <name>Mg(2+)</name>
        <dbReference type="ChEBI" id="CHEBI:18420"/>
    </ligand>
</feature>
<evidence type="ECO:0000256" key="4">
    <source>
        <dbReference type="ARBA" id="ARBA00023239"/>
    </source>
</evidence>
<keyword evidence="8" id="KW-1185">Reference proteome</keyword>
<dbReference type="InterPro" id="IPR040442">
    <property type="entry name" value="Pyrv_kinase-like_dom_sf"/>
</dbReference>
<dbReference type="PANTHER" id="PTHR21631:SF3">
    <property type="entry name" value="BIFUNCTIONAL GLYOXYLATE CYCLE PROTEIN"/>
    <property type="match status" value="1"/>
</dbReference>
<comment type="similarity">
    <text evidence="2 5">Belongs to the isocitrate lyase/PEP mutase superfamily. Isocitrate lyase family.</text>
</comment>
<dbReference type="PIRSF" id="PIRSF001362">
    <property type="entry name" value="Isocit_lyase"/>
    <property type="match status" value="1"/>
</dbReference>
<dbReference type="NCBIfam" id="TIGR01346">
    <property type="entry name" value="isocit_lyase"/>
    <property type="match status" value="1"/>
</dbReference>
<dbReference type="GO" id="GO:0046872">
    <property type="term" value="F:metal ion binding"/>
    <property type="evidence" value="ECO:0007669"/>
    <property type="project" value="UniProtKB-KW"/>
</dbReference>
<dbReference type="GO" id="GO:0004451">
    <property type="term" value="F:isocitrate lyase activity"/>
    <property type="evidence" value="ECO:0007669"/>
    <property type="project" value="InterPro"/>
</dbReference>
<organism evidence="7 8">
    <name type="scientific">Phaeoacremonium minimum (strain UCR-PA7)</name>
    <name type="common">Esca disease fungus</name>
    <name type="synonym">Togninia minima</name>
    <dbReference type="NCBI Taxonomy" id="1286976"/>
    <lineage>
        <taxon>Eukaryota</taxon>
        <taxon>Fungi</taxon>
        <taxon>Dikarya</taxon>
        <taxon>Ascomycota</taxon>
        <taxon>Pezizomycotina</taxon>
        <taxon>Sordariomycetes</taxon>
        <taxon>Sordariomycetidae</taxon>
        <taxon>Togniniales</taxon>
        <taxon>Togniniaceae</taxon>
        <taxon>Phaeoacremonium</taxon>
    </lineage>
</organism>
<keyword evidence="4 5" id="KW-0456">Lyase</keyword>
<evidence type="ECO:0000256" key="6">
    <source>
        <dbReference type="PIRSR" id="PIRSR001362-3"/>
    </source>
</evidence>
<evidence type="ECO:0000256" key="2">
    <source>
        <dbReference type="ARBA" id="ARBA00005704"/>
    </source>
</evidence>
<dbReference type="EMBL" id="KB932793">
    <property type="protein sequence ID" value="EOO04216.1"/>
    <property type="molecule type" value="Genomic_DNA"/>
</dbReference>
<dbReference type="Proteomes" id="UP000014074">
    <property type="component" value="Unassembled WGS sequence"/>
</dbReference>
<dbReference type="GO" id="GO:0046421">
    <property type="term" value="F:methylisocitrate lyase activity"/>
    <property type="evidence" value="ECO:0007669"/>
    <property type="project" value="UniProtKB-EC"/>
</dbReference>
<dbReference type="HOGENOM" id="CLU_019214_2_2_1"/>
<dbReference type="InterPro" id="IPR006254">
    <property type="entry name" value="Isocitrate_lyase"/>
</dbReference>
<dbReference type="RefSeq" id="XP_007911072.1">
    <property type="nucleotide sequence ID" value="XM_007912881.1"/>
</dbReference>
<dbReference type="GeneID" id="19323129"/>
<reference evidence="8" key="1">
    <citation type="journal article" date="2013" name="Genome Announc.">
        <title>Draft genome sequence of the ascomycete Phaeoacremonium aleophilum strain UCR-PA7, a causal agent of the esca disease complex in grapevines.</title>
        <authorList>
            <person name="Blanco-Ulate B."/>
            <person name="Rolshausen P."/>
            <person name="Cantu D."/>
        </authorList>
    </citation>
    <scope>NUCLEOTIDE SEQUENCE [LARGE SCALE GENOMIC DNA]</scope>
    <source>
        <strain evidence="8">UCR-PA7</strain>
    </source>
</reference>
<sequence>MLMCVRPYSAKSIAALRNTIPITYPSSVQGDKLWDILNTHLKNGTCEKTFGTTEPTVVSQMVKHQQTIYVSGALCGLSEVQHPGCDHADYPWDTVPKVVEKIFKSQLWHDQRQKQFRMHHTKAEREKLEIYDFMAPIIADADMGFGGLTTTVKLAKLFVEAGVAMIHLDDLAIGLKKFTIGEGRTVVPTSEYLSRLTAVRMQFDIMGTNTLLMCRCDTDRSQFITSTIDPRDHEYIIGATKDVEPLVEAIQAGLAAGKSYVAARDEWKAKSGLMTFDEAVKAKASDQQYQEYVSQATKYGTPLKEKRRIAKSILGEDVQFDWELSRSKEGQYMWKPSVKTIVERAILAAPLGDMTWARMDAPVWKDIVEFHTEVRKVYPDRLFAFGFTGMYNYEAAGFSQDQIRSFSDDMAKLGIVWQVQPIWAVGGLNITAEKFAKEWQRDGIAGYIETISKPSKVPPIVDGFHKASYAGSYLADAFFATVAGEEITP</sequence>
<dbReference type="GO" id="GO:0019752">
    <property type="term" value="P:carboxylic acid metabolic process"/>
    <property type="evidence" value="ECO:0007669"/>
    <property type="project" value="InterPro"/>
</dbReference>
<comment type="cofactor">
    <cofactor evidence="6">
        <name>Mg(2+)</name>
        <dbReference type="ChEBI" id="CHEBI:18420"/>
    </cofactor>
    <text evidence="6">Can also use Mn(2+) ion.</text>
</comment>
<comment type="subunit">
    <text evidence="3">Homotetramer.</text>
</comment>
<name>R8BXT8_PHAM7</name>
<keyword evidence="6" id="KW-0460">Magnesium</keyword>
<protein>
    <recommendedName>
        <fullName evidence="5">Isocitrate lyase</fullName>
    </recommendedName>
</protein>
<dbReference type="eggNOG" id="KOG1260">
    <property type="taxonomic scope" value="Eukaryota"/>
</dbReference>
<dbReference type="Gene3D" id="1.10.10.850">
    <property type="match status" value="1"/>
</dbReference>
<dbReference type="OrthoDB" id="4078635at2759"/>
<evidence type="ECO:0000313" key="7">
    <source>
        <dbReference type="EMBL" id="EOO04216.1"/>
    </source>
</evidence>
<evidence type="ECO:0000256" key="3">
    <source>
        <dbReference type="ARBA" id="ARBA00011881"/>
    </source>
</evidence>
<dbReference type="InterPro" id="IPR015813">
    <property type="entry name" value="Pyrv/PenolPyrv_kinase-like_dom"/>
</dbReference>